<accession>A0A5N1IQI5</accession>
<evidence type="ECO:0000256" key="1">
    <source>
        <dbReference type="ARBA" id="ARBA00009375"/>
    </source>
</evidence>
<dbReference type="CDD" id="cd02570">
    <property type="entry name" value="PseudoU_synth_EcTruA"/>
    <property type="match status" value="1"/>
</dbReference>
<dbReference type="Pfam" id="PF01416">
    <property type="entry name" value="PseudoU_synth_1"/>
    <property type="match status" value="2"/>
</dbReference>
<dbReference type="InterPro" id="IPR020097">
    <property type="entry name" value="PsdUridine_synth_TruA_a/b_dom"/>
</dbReference>
<evidence type="ECO:0000313" key="10">
    <source>
        <dbReference type="Proteomes" id="UP000326570"/>
    </source>
</evidence>
<dbReference type="GO" id="GO:0160147">
    <property type="term" value="F:tRNA pseudouridine(38-40) synthase activity"/>
    <property type="evidence" value="ECO:0007669"/>
    <property type="project" value="UniProtKB-EC"/>
</dbReference>
<dbReference type="RefSeq" id="WP_150904405.1">
    <property type="nucleotide sequence ID" value="NZ_VTWT01000007.1"/>
</dbReference>
<feature type="domain" description="Pseudouridine synthase I TruA alpha/beta" evidence="8">
    <location>
        <begin position="8"/>
        <end position="103"/>
    </location>
</feature>
<dbReference type="InterPro" id="IPR020095">
    <property type="entry name" value="PsdUridine_synth_TruA_C"/>
</dbReference>
<dbReference type="Proteomes" id="UP000326570">
    <property type="component" value="Unassembled WGS sequence"/>
</dbReference>
<dbReference type="PANTHER" id="PTHR11142">
    <property type="entry name" value="PSEUDOURIDYLATE SYNTHASE"/>
    <property type="match status" value="1"/>
</dbReference>
<name>A0A5N1IQI5_9BACT</name>
<evidence type="ECO:0000256" key="6">
    <source>
        <dbReference type="PIRSR" id="PIRSR001430-2"/>
    </source>
</evidence>
<keyword evidence="10" id="KW-1185">Reference proteome</keyword>
<evidence type="ECO:0000256" key="4">
    <source>
        <dbReference type="HAMAP-Rule" id="MF_00171"/>
    </source>
</evidence>
<comment type="similarity">
    <text evidence="1 4 7">Belongs to the tRNA pseudouridine synthase TruA family.</text>
</comment>
<feature type="domain" description="Pseudouridine synthase I TruA alpha/beta" evidence="8">
    <location>
        <begin position="140"/>
        <end position="242"/>
    </location>
</feature>
<dbReference type="Gene3D" id="3.30.70.660">
    <property type="entry name" value="Pseudouridine synthase I, catalytic domain, C-terminal subdomain"/>
    <property type="match status" value="1"/>
</dbReference>
<keyword evidence="3 4" id="KW-0413">Isomerase</keyword>
<dbReference type="SUPFAM" id="SSF55120">
    <property type="entry name" value="Pseudouridine synthase"/>
    <property type="match status" value="1"/>
</dbReference>
<evidence type="ECO:0000256" key="2">
    <source>
        <dbReference type="ARBA" id="ARBA00022694"/>
    </source>
</evidence>
<dbReference type="PANTHER" id="PTHR11142:SF0">
    <property type="entry name" value="TRNA PSEUDOURIDINE SYNTHASE-LIKE 1"/>
    <property type="match status" value="1"/>
</dbReference>
<evidence type="ECO:0000256" key="7">
    <source>
        <dbReference type="RuleBase" id="RU003792"/>
    </source>
</evidence>
<proteinExistence type="inferred from homology"/>
<evidence type="ECO:0000256" key="5">
    <source>
        <dbReference type="PIRSR" id="PIRSR001430-1"/>
    </source>
</evidence>
<evidence type="ECO:0000256" key="3">
    <source>
        <dbReference type="ARBA" id="ARBA00023235"/>
    </source>
</evidence>
<sequence length="265" mass="30354">MRYFLHISYDGTRYNGWQLQPNARGVQQILNESLQTIFQTEINTVGSGRTDTGVHAAEQFVHLDLPLELNPEETVFRINKILPKDISLNAICQVGPEAHARFDAISRTYEYRISLKKNPFLADFAYYLSRKPDVEKMNEAAQYLLGYEDFTAFSKVKGDTKHYNCHIYEAHWREETDALVFTIRANRFLRGMVRLVVGTLLSVGKGKISVSQFQQIIKSQDRSKASGAAPPEGLFLTKVEYPEHYFEEQKKLFYHHLNAAPAGES</sequence>
<dbReference type="FunFam" id="3.30.70.580:FF:000001">
    <property type="entry name" value="tRNA pseudouridine synthase A"/>
    <property type="match status" value="1"/>
</dbReference>
<feature type="binding site" evidence="4 6">
    <location>
        <position position="109"/>
    </location>
    <ligand>
        <name>substrate</name>
    </ligand>
</feature>
<dbReference type="AlphaFoldDB" id="A0A5N1IQI5"/>
<comment type="caution">
    <text evidence="9">The sequence shown here is derived from an EMBL/GenBank/DDBJ whole genome shotgun (WGS) entry which is preliminary data.</text>
</comment>
<organism evidence="9 10">
    <name type="scientific">Adhaeribacter soli</name>
    <dbReference type="NCBI Taxonomy" id="2607655"/>
    <lineage>
        <taxon>Bacteria</taxon>
        <taxon>Pseudomonadati</taxon>
        <taxon>Bacteroidota</taxon>
        <taxon>Cytophagia</taxon>
        <taxon>Cytophagales</taxon>
        <taxon>Hymenobacteraceae</taxon>
        <taxon>Adhaeribacter</taxon>
    </lineage>
</organism>
<dbReference type="EC" id="5.4.99.12" evidence="4"/>
<feature type="active site" description="Nucleophile" evidence="4 5">
    <location>
        <position position="51"/>
    </location>
</feature>
<reference evidence="9 10" key="1">
    <citation type="submission" date="2019-09" db="EMBL/GenBank/DDBJ databases">
        <title>Genome sequence of Adhaeribacter sp. M2.</title>
        <authorList>
            <person name="Srinivasan S."/>
        </authorList>
    </citation>
    <scope>NUCLEOTIDE SEQUENCE [LARGE SCALE GENOMIC DNA]</scope>
    <source>
        <strain evidence="9 10">M2</strain>
    </source>
</reference>
<comment type="function">
    <text evidence="4">Formation of pseudouridine at positions 38, 39 and 40 in the anticodon stem and loop of transfer RNAs.</text>
</comment>
<evidence type="ECO:0000313" key="9">
    <source>
        <dbReference type="EMBL" id="KAA9331795.1"/>
    </source>
</evidence>
<evidence type="ECO:0000259" key="8">
    <source>
        <dbReference type="Pfam" id="PF01416"/>
    </source>
</evidence>
<dbReference type="GO" id="GO:0003723">
    <property type="term" value="F:RNA binding"/>
    <property type="evidence" value="ECO:0007669"/>
    <property type="project" value="InterPro"/>
</dbReference>
<protein>
    <recommendedName>
        <fullName evidence="4">tRNA pseudouridine synthase A</fullName>
        <ecNumber evidence="4">5.4.99.12</ecNumber>
    </recommendedName>
    <alternativeName>
        <fullName evidence="4">tRNA pseudouridine(38-40) synthase</fullName>
    </alternativeName>
    <alternativeName>
        <fullName evidence="4">tRNA pseudouridylate synthase I</fullName>
    </alternativeName>
    <alternativeName>
        <fullName evidence="4">tRNA-uridine isomerase I</fullName>
    </alternativeName>
</protein>
<dbReference type="GO" id="GO:0031119">
    <property type="term" value="P:tRNA pseudouridine synthesis"/>
    <property type="evidence" value="ECO:0007669"/>
    <property type="project" value="UniProtKB-UniRule"/>
</dbReference>
<comment type="catalytic activity">
    <reaction evidence="4 7">
        <text>uridine(38/39/40) in tRNA = pseudouridine(38/39/40) in tRNA</text>
        <dbReference type="Rhea" id="RHEA:22376"/>
        <dbReference type="Rhea" id="RHEA-COMP:10085"/>
        <dbReference type="Rhea" id="RHEA-COMP:10087"/>
        <dbReference type="ChEBI" id="CHEBI:65314"/>
        <dbReference type="ChEBI" id="CHEBI:65315"/>
        <dbReference type="EC" id="5.4.99.12"/>
    </reaction>
</comment>
<keyword evidence="2 4" id="KW-0819">tRNA processing</keyword>
<dbReference type="NCBIfam" id="TIGR00071">
    <property type="entry name" value="hisT_truA"/>
    <property type="match status" value="1"/>
</dbReference>
<dbReference type="InterPro" id="IPR020094">
    <property type="entry name" value="TruA/RsuA/RluB/E/F_N"/>
</dbReference>
<dbReference type="InterPro" id="IPR020103">
    <property type="entry name" value="PsdUridine_synth_cat_dom_sf"/>
</dbReference>
<dbReference type="PIRSF" id="PIRSF001430">
    <property type="entry name" value="tRNA_psdUrid_synth"/>
    <property type="match status" value="1"/>
</dbReference>
<gene>
    <name evidence="4 9" type="primary">truA</name>
    <name evidence="9" type="ORF">F0P94_13395</name>
</gene>
<dbReference type="InterPro" id="IPR001406">
    <property type="entry name" value="PsdUridine_synth_TruA"/>
</dbReference>
<comment type="subunit">
    <text evidence="4">Homodimer.</text>
</comment>
<dbReference type="HAMAP" id="MF_00171">
    <property type="entry name" value="TruA"/>
    <property type="match status" value="1"/>
</dbReference>
<dbReference type="Gene3D" id="3.30.70.580">
    <property type="entry name" value="Pseudouridine synthase I, catalytic domain, N-terminal subdomain"/>
    <property type="match status" value="1"/>
</dbReference>
<dbReference type="EMBL" id="VTWT01000007">
    <property type="protein sequence ID" value="KAA9331795.1"/>
    <property type="molecule type" value="Genomic_DNA"/>
</dbReference>
<comment type="caution">
    <text evidence="4">Lacks conserved residue(s) required for the propagation of feature annotation.</text>
</comment>